<reference evidence="7 8" key="1">
    <citation type="submission" date="2024-04" db="EMBL/GenBank/DDBJ databases">
        <title>draft genome sequnece of Paenibacillus filicis.</title>
        <authorList>
            <person name="Kim D.-U."/>
        </authorList>
    </citation>
    <scope>NUCLEOTIDE SEQUENCE [LARGE SCALE GENOMIC DNA]</scope>
    <source>
        <strain evidence="7 8">KACC14197</strain>
    </source>
</reference>
<keyword evidence="4" id="KW-0804">Transcription</keyword>
<evidence type="ECO:0000256" key="1">
    <source>
        <dbReference type="ARBA" id="ARBA00010641"/>
    </source>
</evidence>
<dbReference type="InterPro" id="IPR013325">
    <property type="entry name" value="RNA_pol_sigma_r2"/>
</dbReference>
<evidence type="ECO:0000313" key="7">
    <source>
        <dbReference type="EMBL" id="MEK8126465.1"/>
    </source>
</evidence>
<name>A0ABU9DEK9_9BACL</name>
<dbReference type="Proteomes" id="UP001469365">
    <property type="component" value="Unassembled WGS sequence"/>
</dbReference>
<feature type="domain" description="RNA polymerase sigma factor 70 region 4 type 2" evidence="6">
    <location>
        <begin position="113"/>
        <end position="164"/>
    </location>
</feature>
<comment type="similarity">
    <text evidence="1">Belongs to the sigma-70 factor family. ECF subfamily.</text>
</comment>
<dbReference type="EMBL" id="JBBPCC010000001">
    <property type="protein sequence ID" value="MEK8126465.1"/>
    <property type="molecule type" value="Genomic_DNA"/>
</dbReference>
<accession>A0ABU9DEK9</accession>
<dbReference type="PANTHER" id="PTHR43133:SF51">
    <property type="entry name" value="RNA POLYMERASE SIGMA FACTOR"/>
    <property type="match status" value="1"/>
</dbReference>
<evidence type="ECO:0000313" key="8">
    <source>
        <dbReference type="Proteomes" id="UP001469365"/>
    </source>
</evidence>
<evidence type="ECO:0000256" key="3">
    <source>
        <dbReference type="ARBA" id="ARBA00023082"/>
    </source>
</evidence>
<dbReference type="InterPro" id="IPR039425">
    <property type="entry name" value="RNA_pol_sigma-70-like"/>
</dbReference>
<dbReference type="NCBIfam" id="TIGR02937">
    <property type="entry name" value="sigma70-ECF"/>
    <property type="match status" value="1"/>
</dbReference>
<dbReference type="InterPro" id="IPR013324">
    <property type="entry name" value="RNA_pol_sigma_r3/r4-like"/>
</dbReference>
<feature type="domain" description="RNA polymerase sigma-70 region 2" evidence="5">
    <location>
        <begin position="29"/>
        <end position="93"/>
    </location>
</feature>
<proteinExistence type="inferred from homology"/>
<comment type="caution">
    <text evidence="7">The sequence shown here is derived from an EMBL/GenBank/DDBJ whole genome shotgun (WGS) entry which is preliminary data.</text>
</comment>
<dbReference type="RefSeq" id="WP_341413523.1">
    <property type="nucleotide sequence ID" value="NZ_JBBPCC010000001.1"/>
</dbReference>
<keyword evidence="3" id="KW-0731">Sigma factor</keyword>
<dbReference type="InterPro" id="IPR007627">
    <property type="entry name" value="RNA_pol_sigma70_r2"/>
</dbReference>
<keyword evidence="2" id="KW-0805">Transcription regulation</keyword>
<dbReference type="Pfam" id="PF04542">
    <property type="entry name" value="Sigma70_r2"/>
    <property type="match status" value="1"/>
</dbReference>
<protein>
    <submittedName>
        <fullName evidence="7">Sigma-70 family RNA polymerase sigma factor</fullName>
    </submittedName>
</protein>
<dbReference type="Gene3D" id="1.10.1740.10">
    <property type="match status" value="1"/>
</dbReference>
<evidence type="ECO:0000256" key="2">
    <source>
        <dbReference type="ARBA" id="ARBA00023015"/>
    </source>
</evidence>
<dbReference type="InterPro" id="IPR036388">
    <property type="entry name" value="WH-like_DNA-bd_sf"/>
</dbReference>
<dbReference type="PANTHER" id="PTHR43133">
    <property type="entry name" value="RNA POLYMERASE ECF-TYPE SIGMA FACTO"/>
    <property type="match status" value="1"/>
</dbReference>
<evidence type="ECO:0000259" key="6">
    <source>
        <dbReference type="Pfam" id="PF08281"/>
    </source>
</evidence>
<evidence type="ECO:0000259" key="5">
    <source>
        <dbReference type="Pfam" id="PF04542"/>
    </source>
</evidence>
<organism evidence="7 8">
    <name type="scientific">Paenibacillus filicis</name>
    <dbReference type="NCBI Taxonomy" id="669464"/>
    <lineage>
        <taxon>Bacteria</taxon>
        <taxon>Bacillati</taxon>
        <taxon>Bacillota</taxon>
        <taxon>Bacilli</taxon>
        <taxon>Bacillales</taxon>
        <taxon>Paenibacillaceae</taxon>
        <taxon>Paenibacillus</taxon>
    </lineage>
</organism>
<dbReference type="Gene3D" id="1.10.10.10">
    <property type="entry name" value="Winged helix-like DNA-binding domain superfamily/Winged helix DNA-binding domain"/>
    <property type="match status" value="1"/>
</dbReference>
<dbReference type="CDD" id="cd06171">
    <property type="entry name" value="Sigma70_r4"/>
    <property type="match status" value="1"/>
</dbReference>
<dbReference type="SUPFAM" id="SSF88659">
    <property type="entry name" value="Sigma3 and sigma4 domains of RNA polymerase sigma factors"/>
    <property type="match status" value="1"/>
</dbReference>
<sequence>MRPLNSHVDLVLQAQAGDREAFIQLMREIEVQLYRTAWAIVKQEEDCADALQETMLNAFKSLQALKEPSYFKTWIFRILINVCNQILKKRARTLPFADLPNVVSPSSEYEKIDLWDAVDRLEDKQRLVIVLHYFEDMPLSQVGEVLDLSLEAVKTRLHRARIKLKDSIRTPDDKELIHGESISGR</sequence>
<evidence type="ECO:0000256" key="4">
    <source>
        <dbReference type="ARBA" id="ARBA00023163"/>
    </source>
</evidence>
<dbReference type="SUPFAM" id="SSF88946">
    <property type="entry name" value="Sigma2 domain of RNA polymerase sigma factors"/>
    <property type="match status" value="1"/>
</dbReference>
<dbReference type="Pfam" id="PF08281">
    <property type="entry name" value="Sigma70_r4_2"/>
    <property type="match status" value="1"/>
</dbReference>
<gene>
    <name evidence="7" type="ORF">WMW72_00900</name>
</gene>
<dbReference type="InterPro" id="IPR013249">
    <property type="entry name" value="RNA_pol_sigma70_r4_t2"/>
</dbReference>
<keyword evidence="8" id="KW-1185">Reference proteome</keyword>
<dbReference type="InterPro" id="IPR014284">
    <property type="entry name" value="RNA_pol_sigma-70_dom"/>
</dbReference>